<dbReference type="Pfam" id="PF13489">
    <property type="entry name" value="Methyltransf_23"/>
    <property type="match status" value="1"/>
</dbReference>
<feature type="domain" description="Methyltransferase putative zinc binding" evidence="1">
    <location>
        <begin position="9"/>
        <end position="66"/>
    </location>
</feature>
<dbReference type="InterPro" id="IPR013691">
    <property type="entry name" value="MeTrfase_14"/>
</dbReference>
<dbReference type="SUPFAM" id="SSF53335">
    <property type="entry name" value="S-adenosyl-L-methionine-dependent methyltransferases"/>
    <property type="match status" value="1"/>
</dbReference>
<dbReference type="Gene3D" id="6.20.50.110">
    <property type="entry name" value="Methyltransferase, zinc-binding domain"/>
    <property type="match status" value="1"/>
</dbReference>
<dbReference type="PANTHER" id="PTHR43861:SF5">
    <property type="entry name" value="BLL5978 PROTEIN"/>
    <property type="match status" value="1"/>
</dbReference>
<protein>
    <submittedName>
        <fullName evidence="3">Nucleotide-Sugar Epimerase</fullName>
    </submittedName>
</protein>
<dbReference type="Gene3D" id="3.40.50.720">
    <property type="entry name" value="NAD(P)-binding Rossmann-like Domain"/>
    <property type="match status" value="1"/>
</dbReference>
<proteinExistence type="predicted"/>
<evidence type="ECO:0000259" key="1">
    <source>
        <dbReference type="Pfam" id="PF08421"/>
    </source>
</evidence>
<name>A0AB39JEK4_9VIRU</name>
<reference evidence="3" key="1">
    <citation type="submission" date="2024-03" db="EMBL/GenBank/DDBJ databases">
        <title>Eukaryotic viruses encode the ribosomal protein eL40.</title>
        <authorList>
            <person name="Thomy J."/>
            <person name="Schvarcz C.R."/>
            <person name="McBeain K.A."/>
            <person name="Edwards K.F."/>
            <person name="Steward G.F."/>
        </authorList>
    </citation>
    <scope>NUCLEOTIDE SEQUENCE</scope>
    <source>
        <strain evidence="3">FloV-SA2</strain>
    </source>
</reference>
<evidence type="ECO:0000259" key="2">
    <source>
        <dbReference type="Pfam" id="PF08484"/>
    </source>
</evidence>
<dbReference type="InterPro" id="IPR038576">
    <property type="entry name" value="Methyltransf_Zn-bd_dom_put_sf"/>
</dbReference>
<dbReference type="InterPro" id="IPR029063">
    <property type="entry name" value="SAM-dependent_MTases_sf"/>
</dbReference>
<accession>A0AB39JEK4</accession>
<dbReference type="Gene3D" id="3.40.50.150">
    <property type="entry name" value="Vaccinia Virus protein VP39"/>
    <property type="match status" value="1"/>
</dbReference>
<sequence>MSYKIINNCRVCNSSVIELLDLNDQPLANSFQKDPFDYNKYPLKLMLCQNCWHTQLSVVVDPNILFKHYLWVSGTSNTMLNYWKWFVEEFVQKKYLKCGTVLDIACNDSTLLDSFNTNGWKTYGVDPAENLIKESSHKPHHLFCNFWNYDTSNIIKQKCNTFDIITAQNVFAHLDDIHDFLKASKNVMNETSTLFIQTSQKNQIYGNEFDTIYHEHVSFYSISSMIKVAELNNLYVNNVFYPDIHGTSYLFELSKVRKKGNILEEYKKEKISGKYDFTLYEIYKNNCILTKKIVNEKIAKFKKRNQKIIGFGAAAKATVFINFCDIDLNYIVDENPKKQNLFIPGTNIIVKDLQHFSNEPQDMVCIIFAWNYSKEITNKIKSNRPNNKDLIISFYPEYKEH</sequence>
<feature type="domain" description="C-methyltransferase" evidence="2">
    <location>
        <begin position="258"/>
        <end position="392"/>
    </location>
</feature>
<gene>
    <name evidence="3" type="ORF">FloV-SA2_00482</name>
</gene>
<evidence type="ECO:0000313" key="3">
    <source>
        <dbReference type="EMBL" id="XDO02300.1"/>
    </source>
</evidence>
<dbReference type="Pfam" id="PF08484">
    <property type="entry name" value="Methyltransf_14"/>
    <property type="match status" value="1"/>
</dbReference>
<organism evidence="3">
    <name type="scientific">Florenciella sp. virus SA2</name>
    <dbReference type="NCBI Taxonomy" id="3240092"/>
    <lineage>
        <taxon>Viruses</taxon>
    </lineage>
</organism>
<dbReference type="Pfam" id="PF08421">
    <property type="entry name" value="Methyltransf_13"/>
    <property type="match status" value="1"/>
</dbReference>
<dbReference type="EMBL" id="PP542043">
    <property type="protein sequence ID" value="XDO02300.1"/>
    <property type="molecule type" value="Genomic_DNA"/>
</dbReference>
<dbReference type="PANTHER" id="PTHR43861">
    <property type="entry name" value="TRANS-ACONITATE 2-METHYLTRANSFERASE-RELATED"/>
    <property type="match status" value="1"/>
</dbReference>
<dbReference type="InterPro" id="IPR013630">
    <property type="entry name" value="Methyltransf_Zn-bd_dom_put"/>
</dbReference>